<reference evidence="1" key="1">
    <citation type="submission" date="2021-06" db="EMBL/GenBank/DDBJ databases">
        <authorList>
            <person name="Kallberg Y."/>
            <person name="Tangrot J."/>
            <person name="Rosling A."/>
        </authorList>
    </citation>
    <scope>NUCLEOTIDE SEQUENCE</scope>
    <source>
        <strain evidence="1">IL203A</strain>
    </source>
</reference>
<name>A0ACA9NXT2_9GLOM</name>
<proteinExistence type="predicted"/>
<comment type="caution">
    <text evidence="1">The sequence shown here is derived from an EMBL/GenBank/DDBJ whole genome shotgun (WGS) entry which is preliminary data.</text>
</comment>
<gene>
    <name evidence="1" type="ORF">DHETER_LOCUS10279</name>
</gene>
<evidence type="ECO:0000313" key="1">
    <source>
        <dbReference type="EMBL" id="CAG8673210.1"/>
    </source>
</evidence>
<protein>
    <submittedName>
        <fullName evidence="1">6377_t:CDS:1</fullName>
    </submittedName>
</protein>
<sequence length="83" mass="9903">SLSFWVGRKFINIYGDGPEKLQELGDDKLSFTFQKKDRLYFKFDEESFGLDNIIRNKGCDTWVLREFKFRLKYKKDVLSEHAG</sequence>
<keyword evidence="2" id="KW-1185">Reference proteome</keyword>
<evidence type="ECO:0000313" key="2">
    <source>
        <dbReference type="Proteomes" id="UP000789702"/>
    </source>
</evidence>
<organism evidence="1 2">
    <name type="scientific">Dentiscutata heterogama</name>
    <dbReference type="NCBI Taxonomy" id="1316150"/>
    <lineage>
        <taxon>Eukaryota</taxon>
        <taxon>Fungi</taxon>
        <taxon>Fungi incertae sedis</taxon>
        <taxon>Mucoromycota</taxon>
        <taxon>Glomeromycotina</taxon>
        <taxon>Glomeromycetes</taxon>
        <taxon>Diversisporales</taxon>
        <taxon>Gigasporaceae</taxon>
        <taxon>Dentiscutata</taxon>
    </lineage>
</organism>
<accession>A0ACA9NXT2</accession>
<feature type="non-terminal residue" evidence="1">
    <location>
        <position position="1"/>
    </location>
</feature>
<dbReference type="Proteomes" id="UP000789702">
    <property type="component" value="Unassembled WGS sequence"/>
</dbReference>
<dbReference type="EMBL" id="CAJVPU010019721">
    <property type="protein sequence ID" value="CAG8673210.1"/>
    <property type="molecule type" value="Genomic_DNA"/>
</dbReference>